<dbReference type="EMBL" id="BMAC01000113">
    <property type="protein sequence ID" value="GFP85808.1"/>
    <property type="molecule type" value="Genomic_DNA"/>
</dbReference>
<organism evidence="2 3">
    <name type="scientific">Phtheirospermum japonicum</name>
    <dbReference type="NCBI Taxonomy" id="374723"/>
    <lineage>
        <taxon>Eukaryota</taxon>
        <taxon>Viridiplantae</taxon>
        <taxon>Streptophyta</taxon>
        <taxon>Embryophyta</taxon>
        <taxon>Tracheophyta</taxon>
        <taxon>Spermatophyta</taxon>
        <taxon>Magnoliopsida</taxon>
        <taxon>eudicotyledons</taxon>
        <taxon>Gunneridae</taxon>
        <taxon>Pentapetalae</taxon>
        <taxon>asterids</taxon>
        <taxon>lamiids</taxon>
        <taxon>Lamiales</taxon>
        <taxon>Orobanchaceae</taxon>
        <taxon>Orobanchaceae incertae sedis</taxon>
        <taxon>Phtheirospermum</taxon>
    </lineage>
</organism>
<dbReference type="PANTHER" id="PTHR32382">
    <property type="entry name" value="FASCICLIN-LIKE ARABINOGALACTAN PROTEIN"/>
    <property type="match status" value="1"/>
</dbReference>
<dbReference type="Proteomes" id="UP000653305">
    <property type="component" value="Unassembled WGS sequence"/>
</dbReference>
<accession>A0A830BL92</accession>
<dbReference type="SUPFAM" id="SSF82153">
    <property type="entry name" value="FAS1 domain"/>
    <property type="match status" value="1"/>
</dbReference>
<comment type="caution">
    <text evidence="2">The sequence shown here is derived from an EMBL/GenBank/DDBJ whole genome shotgun (WGS) entry which is preliminary data.</text>
</comment>
<evidence type="ECO:0000256" key="1">
    <source>
        <dbReference type="SAM" id="MobiDB-lite"/>
    </source>
</evidence>
<keyword evidence="3" id="KW-1185">Reference proteome</keyword>
<dbReference type="InterPro" id="IPR033254">
    <property type="entry name" value="Plant_FLA"/>
</dbReference>
<dbReference type="GO" id="GO:0005886">
    <property type="term" value="C:plasma membrane"/>
    <property type="evidence" value="ECO:0007669"/>
    <property type="project" value="TreeGrafter"/>
</dbReference>
<name>A0A830BL92_9LAMI</name>
<dbReference type="AlphaFoldDB" id="A0A830BL92"/>
<dbReference type="InterPro" id="IPR036378">
    <property type="entry name" value="FAS1_dom_sf"/>
</dbReference>
<evidence type="ECO:0000313" key="2">
    <source>
        <dbReference type="EMBL" id="GFP85808.1"/>
    </source>
</evidence>
<proteinExistence type="predicted"/>
<feature type="compositionally biased region" description="Low complexity" evidence="1">
    <location>
        <begin position="16"/>
        <end position="49"/>
    </location>
</feature>
<gene>
    <name evidence="2" type="ORF">PHJA_000724500</name>
</gene>
<reference evidence="2" key="1">
    <citation type="submission" date="2020-07" db="EMBL/GenBank/DDBJ databases">
        <title>Ethylene signaling mediates host invasion by parasitic plants.</title>
        <authorList>
            <person name="Yoshida S."/>
        </authorList>
    </citation>
    <scope>NUCLEOTIDE SEQUENCE</scope>
    <source>
        <strain evidence="2">Okayama</strain>
    </source>
</reference>
<dbReference type="PANTHER" id="PTHR32382:SF5">
    <property type="entry name" value="FASCICLIN-LIKE ARABINOGALACTAN PROTEIN 8"/>
    <property type="match status" value="1"/>
</dbReference>
<feature type="compositionally biased region" description="Polar residues" evidence="1">
    <location>
        <begin position="1"/>
        <end position="15"/>
    </location>
</feature>
<feature type="region of interest" description="Disordered" evidence="1">
    <location>
        <begin position="1"/>
        <end position="50"/>
    </location>
</feature>
<protein>
    <submittedName>
        <fullName evidence="2">Fasciclin-like arabinogalactan protein 8</fullName>
    </submittedName>
</protein>
<dbReference type="OrthoDB" id="286301at2759"/>
<evidence type="ECO:0000313" key="3">
    <source>
        <dbReference type="Proteomes" id="UP000653305"/>
    </source>
</evidence>
<sequence>MTSTASSPRLNSPMKSTSARRSPPASSSTLPSPLSSTSTPSASSRTSSPYTCCSITLTPPSSTRSPMAPSSTTLYQTTGNTSGNLVFVNITDLKDGKVGFGSDAAGSPLDSAYAKSVKQVPYNVSVIEVSKAIVPLAILMVSSMDVNVTALLEKVDCKMFAALIILSGVLKVYQSAIDKGLTIFAPNDEAFKAVEEEEDGDGEKRISVMLEAVAEETRMATVRREIVREARMATVSNICLKFKDNIGILMIFF</sequence>